<feature type="transmembrane region" description="Helical" evidence="9">
    <location>
        <begin position="384"/>
        <end position="404"/>
    </location>
</feature>
<dbReference type="EMBL" id="DF237650">
    <property type="protein sequence ID" value="GAQ90907.1"/>
    <property type="molecule type" value="Genomic_DNA"/>
</dbReference>
<evidence type="ECO:0000313" key="12">
    <source>
        <dbReference type="Proteomes" id="UP000054558"/>
    </source>
</evidence>
<feature type="transmembrane region" description="Helical" evidence="9">
    <location>
        <begin position="488"/>
        <end position="505"/>
    </location>
</feature>
<dbReference type="GO" id="GO:0016020">
    <property type="term" value="C:membrane"/>
    <property type="evidence" value="ECO:0007669"/>
    <property type="project" value="UniProtKB-SubCell"/>
</dbReference>
<dbReference type="FunFam" id="1.20.1510.10:FF:000033">
    <property type="entry name" value="Unplaced genomic scaffold supercont1.9, whole genome shotgun sequence"/>
    <property type="match status" value="1"/>
</dbReference>
<feature type="transmembrane region" description="Helical" evidence="9">
    <location>
        <begin position="416"/>
        <end position="434"/>
    </location>
</feature>
<feature type="transmembrane region" description="Helical" evidence="9">
    <location>
        <begin position="808"/>
        <end position="830"/>
    </location>
</feature>
<reference evidence="11 12" key="1">
    <citation type="journal article" date="2014" name="Nat. Commun.">
        <title>Klebsormidium flaccidum genome reveals primary factors for plant terrestrial adaptation.</title>
        <authorList>
            <person name="Hori K."/>
            <person name="Maruyama F."/>
            <person name="Fujisawa T."/>
            <person name="Togashi T."/>
            <person name="Yamamoto N."/>
            <person name="Seo M."/>
            <person name="Sato S."/>
            <person name="Yamada T."/>
            <person name="Mori H."/>
            <person name="Tajima N."/>
            <person name="Moriyama T."/>
            <person name="Ikeuchi M."/>
            <person name="Watanabe M."/>
            <person name="Wada H."/>
            <person name="Kobayashi K."/>
            <person name="Saito M."/>
            <person name="Masuda T."/>
            <person name="Sasaki-Sekimoto Y."/>
            <person name="Mashiguchi K."/>
            <person name="Awai K."/>
            <person name="Shimojima M."/>
            <person name="Masuda S."/>
            <person name="Iwai M."/>
            <person name="Nobusawa T."/>
            <person name="Narise T."/>
            <person name="Kondo S."/>
            <person name="Saito H."/>
            <person name="Sato R."/>
            <person name="Murakawa M."/>
            <person name="Ihara Y."/>
            <person name="Oshima-Yamada Y."/>
            <person name="Ohtaka K."/>
            <person name="Satoh M."/>
            <person name="Sonobe K."/>
            <person name="Ishii M."/>
            <person name="Ohtani R."/>
            <person name="Kanamori-Sato M."/>
            <person name="Honoki R."/>
            <person name="Miyazaki D."/>
            <person name="Mochizuki H."/>
            <person name="Umetsu J."/>
            <person name="Higashi K."/>
            <person name="Shibata D."/>
            <person name="Kamiya Y."/>
            <person name="Sato N."/>
            <person name="Nakamura Y."/>
            <person name="Tabata S."/>
            <person name="Ida S."/>
            <person name="Kurokawa K."/>
            <person name="Ohta H."/>
        </authorList>
    </citation>
    <scope>NUCLEOTIDE SEQUENCE [LARGE SCALE GENOMIC DNA]</scope>
    <source>
        <strain evidence="11 12">NIES-2285</strain>
    </source>
</reference>
<feature type="domain" description="Cation efflux protein transmembrane" evidence="10">
    <location>
        <begin position="767"/>
        <end position="838"/>
    </location>
</feature>
<dbReference type="GO" id="GO:0046873">
    <property type="term" value="F:metal ion transmembrane transporter activity"/>
    <property type="evidence" value="ECO:0000318"/>
    <property type="project" value="GO_Central"/>
</dbReference>
<keyword evidence="4 9" id="KW-0812">Transmembrane</keyword>
<dbReference type="Proteomes" id="UP000054558">
    <property type="component" value="Unassembled WGS sequence"/>
</dbReference>
<evidence type="ECO:0000256" key="4">
    <source>
        <dbReference type="ARBA" id="ARBA00022692"/>
    </source>
</evidence>
<dbReference type="SUPFAM" id="SSF161111">
    <property type="entry name" value="Cation efflux protein transmembrane domain-like"/>
    <property type="match status" value="1"/>
</dbReference>
<dbReference type="GO" id="GO:0006882">
    <property type="term" value="P:intracellular zinc ion homeostasis"/>
    <property type="evidence" value="ECO:0007669"/>
    <property type="project" value="InterPro"/>
</dbReference>
<keyword evidence="5 9" id="KW-1133">Transmembrane helix</keyword>
<evidence type="ECO:0000256" key="2">
    <source>
        <dbReference type="ARBA" id="ARBA00008873"/>
    </source>
</evidence>
<dbReference type="STRING" id="105231.A0A1Y1IQK7"/>
<feature type="compositionally biased region" description="Basic and acidic residues" evidence="8">
    <location>
        <begin position="530"/>
        <end position="557"/>
    </location>
</feature>
<gene>
    <name evidence="11" type="ORF">KFL_007010020</name>
</gene>
<dbReference type="Gene3D" id="1.20.1510.10">
    <property type="entry name" value="Cation efflux protein transmembrane domain"/>
    <property type="match status" value="2"/>
</dbReference>
<comment type="similarity">
    <text evidence="2">Belongs to the cation diffusion facilitator (CDF) transporter (TC 2.A.4) family. SLC30A subfamily.</text>
</comment>
<feature type="region of interest" description="Disordered" evidence="8">
    <location>
        <begin position="514"/>
        <end position="719"/>
    </location>
</feature>
<dbReference type="Pfam" id="PF01545">
    <property type="entry name" value="Cation_efflux"/>
    <property type="match status" value="2"/>
</dbReference>
<evidence type="ECO:0000256" key="5">
    <source>
        <dbReference type="ARBA" id="ARBA00022989"/>
    </source>
</evidence>
<dbReference type="GO" id="GO:0030001">
    <property type="term" value="P:metal ion transport"/>
    <property type="evidence" value="ECO:0000318"/>
    <property type="project" value="GO_Central"/>
</dbReference>
<dbReference type="PANTHER" id="PTHR45755:SF4">
    <property type="entry name" value="ZINC TRANSPORTER 7"/>
    <property type="match status" value="1"/>
</dbReference>
<feature type="region of interest" description="Disordered" evidence="8">
    <location>
        <begin position="731"/>
        <end position="752"/>
    </location>
</feature>
<evidence type="ECO:0000256" key="7">
    <source>
        <dbReference type="ARBA" id="ARBA00023136"/>
    </source>
</evidence>
<name>A0A1Y1IQK7_KLENI</name>
<dbReference type="GO" id="GO:0005385">
    <property type="term" value="F:zinc ion transmembrane transporter activity"/>
    <property type="evidence" value="ECO:0007669"/>
    <property type="project" value="InterPro"/>
</dbReference>
<feature type="domain" description="Cation efflux protein transmembrane" evidence="10">
    <location>
        <begin position="387"/>
        <end position="512"/>
    </location>
</feature>
<organism evidence="11 12">
    <name type="scientific">Klebsormidium nitens</name>
    <name type="common">Green alga</name>
    <name type="synonym">Ulothrix nitens</name>
    <dbReference type="NCBI Taxonomy" id="105231"/>
    <lineage>
        <taxon>Eukaryota</taxon>
        <taxon>Viridiplantae</taxon>
        <taxon>Streptophyta</taxon>
        <taxon>Klebsormidiophyceae</taxon>
        <taxon>Klebsormidiales</taxon>
        <taxon>Klebsormidiaceae</taxon>
        <taxon>Klebsormidium</taxon>
    </lineage>
</organism>
<dbReference type="NCBIfam" id="TIGR01297">
    <property type="entry name" value="CDF"/>
    <property type="match status" value="2"/>
</dbReference>
<protein>
    <submittedName>
        <fullName evidence="11">Cation efflux family protein</fullName>
    </submittedName>
</protein>
<keyword evidence="3" id="KW-0813">Transport</keyword>
<evidence type="ECO:0000256" key="3">
    <source>
        <dbReference type="ARBA" id="ARBA00022448"/>
    </source>
</evidence>
<dbReference type="InterPro" id="IPR002524">
    <property type="entry name" value="Cation_efflux"/>
</dbReference>
<feature type="transmembrane region" description="Helical" evidence="9">
    <location>
        <begin position="89"/>
        <end position="111"/>
    </location>
</feature>
<feature type="transmembrane region" description="Helical" evidence="9">
    <location>
        <begin position="231"/>
        <end position="252"/>
    </location>
</feature>
<evidence type="ECO:0000256" key="9">
    <source>
        <dbReference type="SAM" id="Phobius"/>
    </source>
</evidence>
<feature type="transmembrane region" description="Helical" evidence="9">
    <location>
        <begin position="781"/>
        <end position="802"/>
    </location>
</feature>
<evidence type="ECO:0000256" key="8">
    <source>
        <dbReference type="SAM" id="MobiDB-lite"/>
    </source>
</evidence>
<feature type="transmembrane region" description="Helical" evidence="9">
    <location>
        <begin position="150"/>
        <end position="174"/>
    </location>
</feature>
<dbReference type="InterPro" id="IPR027469">
    <property type="entry name" value="Cation_efflux_TMD_sf"/>
</dbReference>
<dbReference type="InterPro" id="IPR045316">
    <property type="entry name" value="Msc2-like"/>
</dbReference>
<dbReference type="OrthoDB" id="78669at2759"/>
<evidence type="ECO:0000259" key="10">
    <source>
        <dbReference type="Pfam" id="PF01545"/>
    </source>
</evidence>
<sequence>MKTIGNAAGVDDEGADKYNKKSRTASQLPQLSFYGSGKFLRMLCVYAVYQYLETTSASLIQFVFWCLLGSALAFLVIQQPWKGRPLPSSQWAPTVINGFVLAMSLLLWGHALRTSGVIRTIVAEYAGVAVGGISMLFLSKRGNRARKIQGLLSLAAAFFMFSRGWSSATSSPFLKLRQLVNSDMQPATSDSADAGQVSMLVPVAAGLMAAARRLLARRVALKTQSKKRMQAITVISAALFMAPMAFFEYLSLGNSEGQPYAGSVIGVHLAFIVFGIVLHFYVESFGEDRLNINSSSPMSVAFTLGSVAAVELFNKGDFSVLGFALCSSVLALGVHLSGSVEISRREAAAIGLVPDDKEKQRRGATALLPGPVAHLWADQKSRKIASFLLINTIFMVVEFVYGFFSNSLGLISDACHMLFDCAALAIGLYASYIARLPSTAKYPYGYGRYEVLSGYVNAIFLVFVATLIILESIERVLEPPDISTDKLMLVSVGGFLVNMIGLLFFHEAHMHSHGHDCGGGHSHSHGGHSHGHDHSHQHDHEHGHAHEGHAHSHEHGETCSGGHSHHDHDHGHKHDHEHGAHLHHDHDHDGGHAHNRSEHSHDHTHAHEHKHLHEHGHAHEHEHSNPKHEHSHHEHEHSPSPGAHQHSPSCDHGHSHDHRHSHDHAHGHTEGAAAQDGENGHVQVHGHEQQPGTPESRWSESSLAQGGGTAKGDSHGHAHGDEEFQIKSRVGRHAHGHEERSASPQEPSSHLHHHVKLEEPVHTHSHAHHGHSHEDHNMRGIFLHVLADTLGSVGVIISTALIQYCGWVLADPVCSIFISLLIVSSVIPLLQTTGELLLQRVPASLERDVQTHLGTVDDMEGVLSCRKAHFWSFTPKMTVGSLCVRVTQRVNKQDIRLRIANLFKSAGISHLTVEIEDDSATDGLYGAYSPSIRSPKTRFIWDPPTGPNTPRSG</sequence>
<proteinExistence type="inferred from homology"/>
<feature type="compositionally biased region" description="Basic and acidic residues" evidence="8">
    <location>
        <begin position="564"/>
        <end position="605"/>
    </location>
</feature>
<feature type="transmembrane region" description="Helical" evidence="9">
    <location>
        <begin position="455"/>
        <end position="473"/>
    </location>
</feature>
<dbReference type="InterPro" id="IPR058533">
    <property type="entry name" value="Cation_efflux_TM"/>
</dbReference>
<dbReference type="OMA" id="HEHGCSH"/>
<feature type="compositionally biased region" description="Basic and acidic residues" evidence="8">
    <location>
        <begin position="615"/>
        <end position="638"/>
    </location>
</feature>
<comment type="subcellular location">
    <subcellularLocation>
        <location evidence="1">Membrane</location>
        <topology evidence="1">Multi-pass membrane protein</topology>
    </subcellularLocation>
</comment>
<dbReference type="GO" id="GO:0005794">
    <property type="term" value="C:Golgi apparatus"/>
    <property type="evidence" value="ECO:0000318"/>
    <property type="project" value="GO_Central"/>
</dbReference>
<feature type="transmembrane region" description="Helical" evidence="9">
    <location>
        <begin position="117"/>
        <end position="138"/>
    </location>
</feature>
<accession>A0A1Y1IQK7</accession>
<evidence type="ECO:0000313" key="11">
    <source>
        <dbReference type="EMBL" id="GAQ90907.1"/>
    </source>
</evidence>
<keyword evidence="7 9" id="KW-0472">Membrane</keyword>
<dbReference type="PANTHER" id="PTHR45755">
    <property type="match status" value="1"/>
</dbReference>
<keyword evidence="6" id="KW-0406">Ion transport</keyword>
<feature type="transmembrane region" description="Helical" evidence="9">
    <location>
        <begin position="58"/>
        <end position="77"/>
    </location>
</feature>
<feature type="transmembrane region" description="Helical" evidence="9">
    <location>
        <begin position="194"/>
        <end position="211"/>
    </location>
</feature>
<evidence type="ECO:0000256" key="6">
    <source>
        <dbReference type="ARBA" id="ARBA00023065"/>
    </source>
</evidence>
<feature type="transmembrane region" description="Helical" evidence="9">
    <location>
        <begin position="264"/>
        <end position="282"/>
    </location>
</feature>
<keyword evidence="12" id="KW-1185">Reference proteome</keyword>
<evidence type="ECO:0000256" key="1">
    <source>
        <dbReference type="ARBA" id="ARBA00004141"/>
    </source>
</evidence>
<dbReference type="AlphaFoldDB" id="A0A1Y1IQK7"/>